<evidence type="ECO:0000313" key="2">
    <source>
        <dbReference type="Proteomes" id="UP000541352"/>
    </source>
</evidence>
<dbReference type="Proteomes" id="UP000541352">
    <property type="component" value="Unassembled WGS sequence"/>
</dbReference>
<sequence>MNWNRLTDVAQLEEIKEESHQHPVLLFKHSTRCSISATTLRRLERDWNEQEVGNLKPYYLDLIAYRPISNKIAEEFDVWHESPQAILIRNGESVFDASHYDVTFDAIKEQVAS</sequence>
<organism evidence="1 2">
    <name type="scientific">Runella defluvii</name>
    <dbReference type="NCBI Taxonomy" id="370973"/>
    <lineage>
        <taxon>Bacteria</taxon>
        <taxon>Pseudomonadati</taxon>
        <taxon>Bacteroidota</taxon>
        <taxon>Cytophagia</taxon>
        <taxon>Cytophagales</taxon>
        <taxon>Spirosomataceae</taxon>
        <taxon>Runella</taxon>
    </lineage>
</organism>
<dbReference type="Pfam" id="PF11009">
    <property type="entry name" value="BrxC"/>
    <property type="match status" value="1"/>
</dbReference>
<proteinExistence type="predicted"/>
<dbReference type="Gene3D" id="3.40.30.10">
    <property type="entry name" value="Glutaredoxin"/>
    <property type="match status" value="1"/>
</dbReference>
<dbReference type="RefSeq" id="WP_122931923.1">
    <property type="nucleotide sequence ID" value="NZ_JACIBY010000004.1"/>
</dbReference>
<dbReference type="AlphaFoldDB" id="A0A7W6EQ33"/>
<gene>
    <name evidence="1" type="ORF">FHS57_002098</name>
</gene>
<name>A0A7W6EQ33_9BACT</name>
<protein>
    <submittedName>
        <fullName evidence="1">Bacillithiol system protein YtxJ</fullName>
    </submittedName>
</protein>
<keyword evidence="2" id="KW-1185">Reference proteome</keyword>
<dbReference type="InterPro" id="IPR022551">
    <property type="entry name" value="BrxC"/>
</dbReference>
<accession>A0A7W6EQ33</accession>
<dbReference type="NCBIfam" id="TIGR04019">
    <property type="entry name" value="B_thiol_YtxJ"/>
    <property type="match status" value="1"/>
</dbReference>
<dbReference type="EMBL" id="JACIBY010000004">
    <property type="protein sequence ID" value="MBB3838093.1"/>
    <property type="molecule type" value="Genomic_DNA"/>
</dbReference>
<comment type="caution">
    <text evidence="1">The sequence shown here is derived from an EMBL/GenBank/DDBJ whole genome shotgun (WGS) entry which is preliminary data.</text>
</comment>
<evidence type="ECO:0000313" key="1">
    <source>
        <dbReference type="EMBL" id="MBB3838093.1"/>
    </source>
</evidence>
<reference evidence="1 2" key="1">
    <citation type="submission" date="2020-08" db="EMBL/GenBank/DDBJ databases">
        <title>Genomic Encyclopedia of Type Strains, Phase IV (KMG-IV): sequencing the most valuable type-strain genomes for metagenomic binning, comparative biology and taxonomic classification.</title>
        <authorList>
            <person name="Goeker M."/>
        </authorList>
    </citation>
    <scope>NUCLEOTIDE SEQUENCE [LARGE SCALE GENOMIC DNA]</scope>
    <source>
        <strain evidence="1 2">DSM 17976</strain>
    </source>
</reference>